<dbReference type="NCBIfam" id="TIGR00797">
    <property type="entry name" value="matE"/>
    <property type="match status" value="1"/>
</dbReference>
<sequence length="469" mass="50503">MRRVDFENGRIIETIVQSAFPMLIAQLLNLLYNVVDRVYIARIPEIGTAALGGVGLCFPVIVIITAFSNLFGTGGAPLFSIARGGGDQLRAHRILHTAFTMLAGCGVVLMVVGLVFARPLLALFGASDAAMQYALPYMCIYLIGTVPAMLTTGLNPFVNAQGYVLIGMTSVVIGAVSNLVLDPVFIFVFGMGVAGAAIATVLSQFFSAIFVLYFLAQKAEYRIRFVCPRDLFAEWALVKDIVSLGTAGFIMQLTNSLVTISCNNVLAATGGDLYVSVMTILSSIRQMVETPLAAITEGSSPVISYNYGARRPQKVRRACTVMGLLAVGYTLAIWLVIQLAPQMLIAIFSNDQTLLADTVPAMQLYFSTFIFMVLQYVGQTTFKSLNKKAQAVFFSLLRKVIIVVPLTYLLPYAFGLGTDGVFMAEPISNVIGGCACFFAMLGTVLPELRQMARQAVPAGGGFNGQNRDL</sequence>
<feature type="transmembrane region" description="Helical" evidence="10">
    <location>
        <begin position="52"/>
        <end position="82"/>
    </location>
</feature>
<protein>
    <recommendedName>
        <fullName evidence="3">Multidrug export protein MepA</fullName>
    </recommendedName>
</protein>
<feature type="transmembrane region" description="Helical" evidence="10">
    <location>
        <begin position="391"/>
        <end position="414"/>
    </location>
</feature>
<dbReference type="PANTHER" id="PTHR43823">
    <property type="entry name" value="SPORULATION PROTEIN YKVU"/>
    <property type="match status" value="1"/>
</dbReference>
<evidence type="ECO:0000313" key="11">
    <source>
        <dbReference type="EMBL" id="HJB41078.1"/>
    </source>
</evidence>
<dbReference type="EMBL" id="DWYG01000012">
    <property type="protein sequence ID" value="HJB41078.1"/>
    <property type="molecule type" value="Genomic_DNA"/>
</dbReference>
<feature type="transmembrane region" description="Helical" evidence="10">
    <location>
        <begin position="426"/>
        <end position="445"/>
    </location>
</feature>
<dbReference type="GO" id="GO:0015297">
    <property type="term" value="F:antiporter activity"/>
    <property type="evidence" value="ECO:0007669"/>
    <property type="project" value="InterPro"/>
</dbReference>
<keyword evidence="4" id="KW-0813">Transport</keyword>
<evidence type="ECO:0000256" key="5">
    <source>
        <dbReference type="ARBA" id="ARBA00022475"/>
    </source>
</evidence>
<organism evidence="11 12">
    <name type="scientific">Candidatus Gemmiger avicola</name>
    <dbReference type="NCBI Taxonomy" id="2838605"/>
    <lineage>
        <taxon>Bacteria</taxon>
        <taxon>Bacillati</taxon>
        <taxon>Bacillota</taxon>
        <taxon>Clostridia</taxon>
        <taxon>Eubacteriales</taxon>
        <taxon>Gemmiger</taxon>
    </lineage>
</organism>
<keyword evidence="6 10" id="KW-0812">Transmembrane</keyword>
<evidence type="ECO:0000256" key="2">
    <source>
        <dbReference type="ARBA" id="ARBA00008417"/>
    </source>
</evidence>
<feature type="transmembrane region" description="Helical" evidence="10">
    <location>
        <begin position="187"/>
        <end position="215"/>
    </location>
</feature>
<comment type="caution">
    <text evidence="11">The sequence shown here is derived from an EMBL/GenBank/DDBJ whole genome shotgun (WGS) entry which is preliminary data.</text>
</comment>
<keyword evidence="8 10" id="KW-0472">Membrane</keyword>
<dbReference type="GO" id="GO:0005886">
    <property type="term" value="C:plasma membrane"/>
    <property type="evidence" value="ECO:0007669"/>
    <property type="project" value="UniProtKB-SubCell"/>
</dbReference>
<proteinExistence type="inferred from homology"/>
<name>A0A9D2M634_9FIRM</name>
<gene>
    <name evidence="11" type="ORF">H9945_01100</name>
</gene>
<evidence type="ECO:0000256" key="8">
    <source>
        <dbReference type="ARBA" id="ARBA00023136"/>
    </source>
</evidence>
<accession>A0A9D2M634</accession>
<dbReference type="InterPro" id="IPR002528">
    <property type="entry name" value="MATE_fam"/>
</dbReference>
<evidence type="ECO:0000256" key="3">
    <source>
        <dbReference type="ARBA" id="ARBA00022106"/>
    </source>
</evidence>
<evidence type="ECO:0000313" key="12">
    <source>
        <dbReference type="Proteomes" id="UP000886803"/>
    </source>
</evidence>
<dbReference type="AlphaFoldDB" id="A0A9D2M634"/>
<comment type="subcellular location">
    <subcellularLocation>
        <location evidence="1">Cell membrane</location>
        <topology evidence="1">Multi-pass membrane protein</topology>
    </subcellularLocation>
</comment>
<dbReference type="PANTHER" id="PTHR43823:SF3">
    <property type="entry name" value="MULTIDRUG EXPORT PROTEIN MEPA"/>
    <property type="match status" value="1"/>
</dbReference>
<evidence type="ECO:0000256" key="6">
    <source>
        <dbReference type="ARBA" id="ARBA00022692"/>
    </source>
</evidence>
<evidence type="ECO:0000256" key="1">
    <source>
        <dbReference type="ARBA" id="ARBA00004651"/>
    </source>
</evidence>
<dbReference type="PIRSF" id="PIRSF006603">
    <property type="entry name" value="DinF"/>
    <property type="match status" value="1"/>
</dbReference>
<evidence type="ECO:0000256" key="7">
    <source>
        <dbReference type="ARBA" id="ARBA00022989"/>
    </source>
</evidence>
<feature type="transmembrane region" description="Helical" evidence="10">
    <location>
        <begin position="318"/>
        <end position="340"/>
    </location>
</feature>
<comment type="similarity">
    <text evidence="2">Belongs to the multi antimicrobial extrusion (MATE) (TC 2.A.66.1) family. MepA subfamily.</text>
</comment>
<keyword evidence="5" id="KW-1003">Cell membrane</keyword>
<keyword evidence="9" id="KW-0046">Antibiotic resistance</keyword>
<dbReference type="GO" id="GO:0042910">
    <property type="term" value="F:xenobiotic transmembrane transporter activity"/>
    <property type="evidence" value="ECO:0007669"/>
    <property type="project" value="InterPro"/>
</dbReference>
<dbReference type="CDD" id="cd13143">
    <property type="entry name" value="MATE_MepA_like"/>
    <property type="match status" value="1"/>
</dbReference>
<dbReference type="InterPro" id="IPR045070">
    <property type="entry name" value="MATE_MepA-like"/>
</dbReference>
<feature type="transmembrane region" description="Helical" evidence="10">
    <location>
        <begin position="94"/>
        <end position="117"/>
    </location>
</feature>
<dbReference type="Proteomes" id="UP000886803">
    <property type="component" value="Unassembled WGS sequence"/>
</dbReference>
<feature type="transmembrane region" description="Helical" evidence="10">
    <location>
        <begin position="360"/>
        <end position="379"/>
    </location>
</feature>
<evidence type="ECO:0000256" key="9">
    <source>
        <dbReference type="ARBA" id="ARBA00023251"/>
    </source>
</evidence>
<dbReference type="Pfam" id="PF01554">
    <property type="entry name" value="MatE"/>
    <property type="match status" value="2"/>
</dbReference>
<evidence type="ECO:0000256" key="10">
    <source>
        <dbReference type="SAM" id="Phobius"/>
    </source>
</evidence>
<dbReference type="GO" id="GO:0046677">
    <property type="term" value="P:response to antibiotic"/>
    <property type="evidence" value="ECO:0007669"/>
    <property type="project" value="UniProtKB-KW"/>
</dbReference>
<dbReference type="InterPro" id="IPR048279">
    <property type="entry name" value="MdtK-like"/>
</dbReference>
<feature type="transmembrane region" description="Helical" evidence="10">
    <location>
        <begin position="162"/>
        <end position="181"/>
    </location>
</feature>
<reference evidence="11" key="1">
    <citation type="journal article" date="2021" name="PeerJ">
        <title>Extensive microbial diversity within the chicken gut microbiome revealed by metagenomics and culture.</title>
        <authorList>
            <person name="Gilroy R."/>
            <person name="Ravi A."/>
            <person name="Getino M."/>
            <person name="Pursley I."/>
            <person name="Horton D.L."/>
            <person name="Alikhan N.F."/>
            <person name="Baker D."/>
            <person name="Gharbi K."/>
            <person name="Hall N."/>
            <person name="Watson M."/>
            <person name="Adriaenssens E.M."/>
            <person name="Foster-Nyarko E."/>
            <person name="Jarju S."/>
            <person name="Secka A."/>
            <person name="Antonio M."/>
            <person name="Oren A."/>
            <person name="Chaudhuri R.R."/>
            <person name="La Ragione R."/>
            <person name="Hildebrand F."/>
            <person name="Pallen M.J."/>
        </authorList>
    </citation>
    <scope>NUCLEOTIDE SEQUENCE</scope>
    <source>
        <strain evidence="11">ChiBcec8-13705</strain>
    </source>
</reference>
<reference evidence="11" key="2">
    <citation type="submission" date="2021-04" db="EMBL/GenBank/DDBJ databases">
        <authorList>
            <person name="Gilroy R."/>
        </authorList>
    </citation>
    <scope>NUCLEOTIDE SEQUENCE</scope>
    <source>
        <strain evidence="11">ChiBcec8-13705</strain>
    </source>
</reference>
<keyword evidence="7 10" id="KW-1133">Transmembrane helix</keyword>
<evidence type="ECO:0000256" key="4">
    <source>
        <dbReference type="ARBA" id="ARBA00022448"/>
    </source>
</evidence>
<dbReference type="InterPro" id="IPR051327">
    <property type="entry name" value="MATE_MepA_subfamily"/>
</dbReference>
<feature type="transmembrane region" description="Helical" evidence="10">
    <location>
        <begin position="129"/>
        <end position="150"/>
    </location>
</feature>